<dbReference type="AlphaFoldDB" id="A0A816EZY8"/>
<dbReference type="GO" id="GO:0003677">
    <property type="term" value="F:DNA binding"/>
    <property type="evidence" value="ECO:0007669"/>
    <property type="project" value="UniProtKB-KW"/>
</dbReference>
<proteinExistence type="predicted"/>
<gene>
    <name evidence="3" type="ORF">KQP761_LOCUS31049</name>
    <name evidence="4" type="ORF">MBJ925_LOCUS26777</name>
</gene>
<sequence>MASTSGKRCTLSIDQKLEILEALKSKKPDDVAKDFNIGYSTVKKIRQNEEEIRKIALNNGKLNRKRKRESPNEEIGEALIAWFHQMRVQNATINGPLMLEKAKQLSMVRKYLKENFTEYNSYYDIEDIIEQNALINRTRSKITDFFK</sequence>
<dbReference type="InterPro" id="IPR006600">
    <property type="entry name" value="HTH_CenpB_DNA-bd_dom"/>
</dbReference>
<protein>
    <recommendedName>
        <fullName evidence="2">HTH CENPB-type domain-containing protein</fullName>
    </recommendedName>
</protein>
<dbReference type="EMBL" id="CAJNOW010017290">
    <property type="protein sequence ID" value="CAF1656308.1"/>
    <property type="molecule type" value="Genomic_DNA"/>
</dbReference>
<comment type="caution">
    <text evidence="3">The sequence shown here is derived from an EMBL/GenBank/DDBJ whole genome shotgun (WGS) entry which is preliminary data.</text>
</comment>
<keyword evidence="1" id="KW-0238">DNA-binding</keyword>
<dbReference type="SUPFAM" id="SSF46689">
    <property type="entry name" value="Homeodomain-like"/>
    <property type="match status" value="2"/>
</dbReference>
<dbReference type="PANTHER" id="PTHR19303">
    <property type="entry name" value="TRANSPOSON"/>
    <property type="match status" value="1"/>
</dbReference>
<evidence type="ECO:0000313" key="4">
    <source>
        <dbReference type="EMBL" id="CAF2126056.1"/>
    </source>
</evidence>
<evidence type="ECO:0000313" key="3">
    <source>
        <dbReference type="EMBL" id="CAF1656308.1"/>
    </source>
</evidence>
<dbReference type="InterPro" id="IPR009057">
    <property type="entry name" value="Homeodomain-like_sf"/>
</dbReference>
<dbReference type="Proteomes" id="UP000663824">
    <property type="component" value="Unassembled WGS sequence"/>
</dbReference>
<evidence type="ECO:0000259" key="2">
    <source>
        <dbReference type="Pfam" id="PF03221"/>
    </source>
</evidence>
<dbReference type="GO" id="GO:0005634">
    <property type="term" value="C:nucleus"/>
    <property type="evidence" value="ECO:0007669"/>
    <property type="project" value="TreeGrafter"/>
</dbReference>
<dbReference type="EMBL" id="CAJNRE010014227">
    <property type="protein sequence ID" value="CAF2126056.1"/>
    <property type="molecule type" value="Genomic_DNA"/>
</dbReference>
<organism evidence="3 5">
    <name type="scientific">Rotaria magnacalcarata</name>
    <dbReference type="NCBI Taxonomy" id="392030"/>
    <lineage>
        <taxon>Eukaryota</taxon>
        <taxon>Metazoa</taxon>
        <taxon>Spiralia</taxon>
        <taxon>Gnathifera</taxon>
        <taxon>Rotifera</taxon>
        <taxon>Eurotatoria</taxon>
        <taxon>Bdelloidea</taxon>
        <taxon>Philodinida</taxon>
        <taxon>Philodinidae</taxon>
        <taxon>Rotaria</taxon>
    </lineage>
</organism>
<evidence type="ECO:0000256" key="1">
    <source>
        <dbReference type="ARBA" id="ARBA00023125"/>
    </source>
</evidence>
<dbReference type="InterPro" id="IPR050863">
    <property type="entry name" value="CenT-Element_Derived"/>
</dbReference>
<dbReference type="Pfam" id="PF03221">
    <property type="entry name" value="HTH_Tnp_Tc5"/>
    <property type="match status" value="1"/>
</dbReference>
<dbReference type="OrthoDB" id="125347at2759"/>
<dbReference type="PANTHER" id="PTHR19303:SF73">
    <property type="entry name" value="PROTEIN PDC2"/>
    <property type="match status" value="1"/>
</dbReference>
<reference evidence="3" key="1">
    <citation type="submission" date="2021-02" db="EMBL/GenBank/DDBJ databases">
        <authorList>
            <person name="Nowell W R."/>
        </authorList>
    </citation>
    <scope>NUCLEOTIDE SEQUENCE</scope>
</reference>
<accession>A0A816EZY8</accession>
<evidence type="ECO:0000313" key="5">
    <source>
        <dbReference type="Proteomes" id="UP000663834"/>
    </source>
</evidence>
<feature type="domain" description="HTH CENPB-type" evidence="2">
    <location>
        <begin position="72"/>
        <end position="106"/>
    </location>
</feature>
<name>A0A816EZY8_9BILA</name>
<dbReference type="Proteomes" id="UP000663834">
    <property type="component" value="Unassembled WGS sequence"/>
</dbReference>
<dbReference type="Gene3D" id="1.10.10.60">
    <property type="entry name" value="Homeodomain-like"/>
    <property type="match status" value="2"/>
</dbReference>